<sequence>MSPLMTSMLFVPGGDGRKLAKIPDLTAPALIIDLEDAVAEQRKEAARAAVAAVLAAPLTSVPLWVRINADRPGACQADLRAVFSPHLAGVLLPKAESARDVEAVDWYLTGLEQQAGLPVGTVRIMPIIESVTGLEAAADIARAGSRVECLVLGAGDFSLDVGLDWPARNGVSALVLHAKERLVLVSRAAGIAAPHDGTYPMFRDAEGLRREAEQARDLGMFGKHAVHPDQIPVIDAVFTPTDEQIGRARRIVEEFDASERLGVGNVVIGGQFVDYPVAHRARALLETARALAPAVGRD</sequence>
<organism evidence="7 8">
    <name type="scientific">Streptomyces sulfonofaciens</name>
    <dbReference type="NCBI Taxonomy" id="68272"/>
    <lineage>
        <taxon>Bacteria</taxon>
        <taxon>Bacillati</taxon>
        <taxon>Actinomycetota</taxon>
        <taxon>Actinomycetes</taxon>
        <taxon>Kitasatosporales</taxon>
        <taxon>Streptomycetaceae</taxon>
        <taxon>Streptomyces</taxon>
    </lineage>
</organism>
<keyword evidence="2 5" id="KW-0479">Metal-binding</keyword>
<dbReference type="GO" id="GO:0016829">
    <property type="term" value="F:lyase activity"/>
    <property type="evidence" value="ECO:0007669"/>
    <property type="project" value="UniProtKB-KW"/>
</dbReference>
<dbReference type="Gene3D" id="3.20.20.60">
    <property type="entry name" value="Phosphoenolpyruvate-binding domains"/>
    <property type="match status" value="1"/>
</dbReference>
<comment type="caution">
    <text evidence="7">The sequence shown here is derived from an EMBL/GenBank/DDBJ whole genome shotgun (WGS) entry which is preliminary data.</text>
</comment>
<keyword evidence="8" id="KW-1185">Reference proteome</keyword>
<dbReference type="SUPFAM" id="SSF51621">
    <property type="entry name" value="Phosphoenolpyruvate/pyruvate domain"/>
    <property type="match status" value="1"/>
</dbReference>
<dbReference type="InterPro" id="IPR040442">
    <property type="entry name" value="Pyrv_kinase-like_dom_sf"/>
</dbReference>
<proteinExistence type="predicted"/>
<feature type="binding site" evidence="5">
    <location>
        <position position="156"/>
    </location>
    <ligand>
        <name>Mg(2+)</name>
        <dbReference type="ChEBI" id="CHEBI:18420"/>
    </ligand>
</feature>
<reference evidence="7" key="1">
    <citation type="journal article" date="2014" name="Int. J. Syst. Evol. Microbiol.">
        <title>Complete genome sequence of Corynebacterium casei LMG S-19264T (=DSM 44701T), isolated from a smear-ripened cheese.</title>
        <authorList>
            <consortium name="US DOE Joint Genome Institute (JGI-PGF)"/>
            <person name="Walter F."/>
            <person name="Albersmeier A."/>
            <person name="Kalinowski J."/>
            <person name="Ruckert C."/>
        </authorList>
    </citation>
    <scope>NUCLEOTIDE SEQUENCE</scope>
    <source>
        <strain evidence="7">JCM 5069</strain>
    </source>
</reference>
<evidence type="ECO:0000313" key="7">
    <source>
        <dbReference type="EMBL" id="GHH79379.1"/>
    </source>
</evidence>
<evidence type="ECO:0000313" key="8">
    <source>
        <dbReference type="Proteomes" id="UP000603708"/>
    </source>
</evidence>
<dbReference type="InterPro" id="IPR005000">
    <property type="entry name" value="Aldolase/citrate-lyase_domain"/>
</dbReference>
<dbReference type="Pfam" id="PF03328">
    <property type="entry name" value="HpcH_HpaI"/>
    <property type="match status" value="1"/>
</dbReference>
<reference evidence="7" key="2">
    <citation type="submission" date="2020-09" db="EMBL/GenBank/DDBJ databases">
        <authorList>
            <person name="Sun Q."/>
            <person name="Ohkuma M."/>
        </authorList>
    </citation>
    <scope>NUCLEOTIDE SEQUENCE</scope>
    <source>
        <strain evidence="7">JCM 5069</strain>
    </source>
</reference>
<dbReference type="PANTHER" id="PTHR32308:SF0">
    <property type="entry name" value="HPCH_HPAI ALDOLASE_CITRATE LYASE DOMAIN-CONTAINING PROTEIN"/>
    <property type="match status" value="1"/>
</dbReference>
<evidence type="ECO:0000256" key="1">
    <source>
        <dbReference type="ARBA" id="ARBA00001946"/>
    </source>
</evidence>
<protein>
    <submittedName>
        <fullName evidence="7">Citrate lyase</fullName>
    </submittedName>
</protein>
<dbReference type="GO" id="GO:0006107">
    <property type="term" value="P:oxaloacetate metabolic process"/>
    <property type="evidence" value="ECO:0007669"/>
    <property type="project" value="TreeGrafter"/>
</dbReference>
<keyword evidence="7" id="KW-0456">Lyase</keyword>
<keyword evidence="3 5" id="KW-0460">Magnesium</keyword>
<dbReference type="EMBL" id="BNCD01000008">
    <property type="protein sequence ID" value="GHH79379.1"/>
    <property type="molecule type" value="Genomic_DNA"/>
</dbReference>
<dbReference type="Proteomes" id="UP000603708">
    <property type="component" value="Unassembled WGS sequence"/>
</dbReference>
<dbReference type="PIRSF" id="PIRSF015582">
    <property type="entry name" value="Cit_lyase_B"/>
    <property type="match status" value="1"/>
</dbReference>
<evidence type="ECO:0000259" key="6">
    <source>
        <dbReference type="Pfam" id="PF03328"/>
    </source>
</evidence>
<dbReference type="RefSeq" id="WP_189932444.1">
    <property type="nucleotide sequence ID" value="NZ_BNCD01000008.1"/>
</dbReference>
<name>A0A919G7W8_9ACTN</name>
<dbReference type="AlphaFoldDB" id="A0A919G7W8"/>
<feature type="binding site" evidence="4">
    <location>
        <position position="129"/>
    </location>
    <ligand>
        <name>substrate</name>
    </ligand>
</feature>
<accession>A0A919G7W8</accession>
<evidence type="ECO:0000256" key="3">
    <source>
        <dbReference type="ARBA" id="ARBA00022842"/>
    </source>
</evidence>
<evidence type="ECO:0000256" key="5">
    <source>
        <dbReference type="PIRSR" id="PIRSR015582-2"/>
    </source>
</evidence>
<comment type="cofactor">
    <cofactor evidence="1">
        <name>Mg(2+)</name>
        <dbReference type="ChEBI" id="CHEBI:18420"/>
    </cofactor>
</comment>
<dbReference type="PANTHER" id="PTHR32308">
    <property type="entry name" value="LYASE BETA SUBUNIT, PUTATIVE (AFU_ORTHOLOGUE AFUA_4G13030)-RELATED"/>
    <property type="match status" value="1"/>
</dbReference>
<dbReference type="GO" id="GO:0000287">
    <property type="term" value="F:magnesium ion binding"/>
    <property type="evidence" value="ECO:0007669"/>
    <property type="project" value="TreeGrafter"/>
</dbReference>
<dbReference type="InterPro" id="IPR011206">
    <property type="entry name" value="Citrate_lyase_beta/mcl1/mcl2"/>
</dbReference>
<gene>
    <name evidence="7" type="ORF">GCM10018793_32000</name>
</gene>
<feature type="domain" description="HpcH/HpaI aldolase/citrate lyase" evidence="6">
    <location>
        <begin position="7"/>
        <end position="228"/>
    </location>
</feature>
<feature type="binding site" evidence="4">
    <location>
        <position position="66"/>
    </location>
    <ligand>
        <name>substrate</name>
    </ligand>
</feature>
<feature type="binding site" evidence="5">
    <location>
        <position position="129"/>
    </location>
    <ligand>
        <name>Mg(2+)</name>
        <dbReference type="ChEBI" id="CHEBI:18420"/>
    </ligand>
</feature>
<evidence type="ECO:0000256" key="4">
    <source>
        <dbReference type="PIRSR" id="PIRSR015582-1"/>
    </source>
</evidence>
<dbReference type="InterPro" id="IPR015813">
    <property type="entry name" value="Pyrv/PenolPyrv_kinase-like_dom"/>
</dbReference>
<evidence type="ECO:0000256" key="2">
    <source>
        <dbReference type="ARBA" id="ARBA00022723"/>
    </source>
</evidence>